<dbReference type="InParanoid" id="C5L7G7"/>
<dbReference type="EMBL" id="GG679899">
    <property type="protein sequence ID" value="EER07429.1"/>
    <property type="molecule type" value="Genomic_DNA"/>
</dbReference>
<proteinExistence type="predicted"/>
<dbReference type="Proteomes" id="UP000007800">
    <property type="component" value="Unassembled WGS sequence"/>
</dbReference>
<dbReference type="AlphaFoldDB" id="C5L7G7"/>
<gene>
    <name evidence="1" type="ORF">Pmar_PMAR020591</name>
</gene>
<evidence type="ECO:0000313" key="1">
    <source>
        <dbReference type="EMBL" id="EER07429.1"/>
    </source>
</evidence>
<reference evidence="1 2" key="1">
    <citation type="submission" date="2008-07" db="EMBL/GenBank/DDBJ databases">
        <authorList>
            <person name="El-Sayed N."/>
            <person name="Caler E."/>
            <person name="Inman J."/>
            <person name="Amedeo P."/>
            <person name="Hass B."/>
            <person name="Wortman J."/>
        </authorList>
    </citation>
    <scope>NUCLEOTIDE SEQUENCE [LARGE SCALE GENOMIC DNA]</scope>
    <source>
        <strain evidence="2">ATCC 50983 / TXsc</strain>
    </source>
</reference>
<protein>
    <submittedName>
        <fullName evidence="1">Uncharacterized protein</fullName>
    </submittedName>
</protein>
<name>C5L7G7_PERM5</name>
<sequence>MAWLGAVMLNVQELQCIPPRSGSIVVPAEIDASDHVPTHIFQEASHNEGVSGQEVSGTVTGVALPPWMTSHMVTQGMSVTPREKARGKMKTRNTWTALRGTITLGAIDDVSREAMQQEEEQAVVVSPIVDDATTQDDQQPPTAACGGGVGVGPRVGGRLHYSPTVAGYHDHFDDIGTAQSDAHHDVGGGSRLHHGATQEGWHDHLQCSLEPKIKDVPKVKLHGSPTQEGWHDDFDMVVAPKVEAMAKGKLGGSADQEGWVDHMLLPGVSDRPAFIDPEKRHGGNGSTLVDDHFESLGVPKWEDVPGHRRMGTPLQEGWVDSWRSEKELRPSKRFYSDAMVKGRRDHFETFGTVNSIPVMRGRRVAPETAMAYDDHFIYSGEVAGDGSKLIRRRPSTPLIDPRWKTDRMDTSWTRSRRRGKRHVPILS</sequence>
<accession>C5L7G7</accession>
<evidence type="ECO:0000313" key="2">
    <source>
        <dbReference type="Proteomes" id="UP000007800"/>
    </source>
</evidence>
<organism evidence="2">
    <name type="scientific">Perkinsus marinus (strain ATCC 50983 / TXsc)</name>
    <dbReference type="NCBI Taxonomy" id="423536"/>
    <lineage>
        <taxon>Eukaryota</taxon>
        <taxon>Sar</taxon>
        <taxon>Alveolata</taxon>
        <taxon>Perkinsozoa</taxon>
        <taxon>Perkinsea</taxon>
        <taxon>Perkinsida</taxon>
        <taxon>Perkinsidae</taxon>
        <taxon>Perkinsus</taxon>
    </lineage>
</organism>
<dbReference type="GeneID" id="9041173"/>
<keyword evidence="2" id="KW-1185">Reference proteome</keyword>
<dbReference type="RefSeq" id="XP_002775613.1">
    <property type="nucleotide sequence ID" value="XM_002775567.1"/>
</dbReference>
<dbReference type="OrthoDB" id="421628at2759"/>